<comment type="caution">
    <text evidence="2">The sequence shown here is derived from an EMBL/GenBank/DDBJ whole genome shotgun (WGS) entry which is preliminary data.</text>
</comment>
<gene>
    <name evidence="2" type="ORF">HIR71_05800</name>
</gene>
<evidence type="ECO:0000259" key="1">
    <source>
        <dbReference type="Pfam" id="PF12728"/>
    </source>
</evidence>
<dbReference type="EMBL" id="JABCJJ010000006">
    <property type="protein sequence ID" value="NMR19738.1"/>
    <property type="molecule type" value="Genomic_DNA"/>
</dbReference>
<dbReference type="InterPro" id="IPR041657">
    <property type="entry name" value="HTH_17"/>
</dbReference>
<organism evidence="2 3">
    <name type="scientific">Cellulomonas fimi</name>
    <dbReference type="NCBI Taxonomy" id="1708"/>
    <lineage>
        <taxon>Bacteria</taxon>
        <taxon>Bacillati</taxon>
        <taxon>Actinomycetota</taxon>
        <taxon>Actinomycetes</taxon>
        <taxon>Micrococcales</taxon>
        <taxon>Cellulomonadaceae</taxon>
        <taxon>Cellulomonas</taxon>
    </lineage>
</organism>
<dbReference type="Proteomes" id="UP000562124">
    <property type="component" value="Unassembled WGS sequence"/>
</dbReference>
<dbReference type="GO" id="GO:0003677">
    <property type="term" value="F:DNA binding"/>
    <property type="evidence" value="ECO:0007669"/>
    <property type="project" value="InterPro"/>
</dbReference>
<protein>
    <submittedName>
        <fullName evidence="2">Helix-turn-helix domain-containing protein</fullName>
    </submittedName>
</protein>
<accession>A0A7Y0LYI4</accession>
<dbReference type="AlphaFoldDB" id="A0A7Y0LYI4"/>
<proteinExistence type="predicted"/>
<dbReference type="InterPro" id="IPR010093">
    <property type="entry name" value="SinI_DNA-bd"/>
</dbReference>
<reference evidence="2 3" key="1">
    <citation type="submission" date="2020-04" db="EMBL/GenBank/DDBJ databases">
        <title>Sequencing and Assembly of C. fimi.</title>
        <authorList>
            <person name="Ramsey A.R."/>
        </authorList>
    </citation>
    <scope>NUCLEOTIDE SEQUENCE [LARGE SCALE GENOMIC DNA]</scope>
    <source>
        <strain evidence="2 3">SB</strain>
    </source>
</reference>
<keyword evidence="3" id="KW-1185">Reference proteome</keyword>
<dbReference type="RefSeq" id="WP_169324108.1">
    <property type="nucleotide sequence ID" value="NZ_JABCJJ010000006.1"/>
</dbReference>
<sequence length="181" mass="19188">MATAVGPLRRLVTDERDAALARDVLVSLEGPLGHLSVERSGASAKPLPPELGRMLQEILQAVASGSPVTVTTIPREVTTSTAAAMLEVSRPTLMKLVRDGVIDAHKVGTHTRLLWVDVTAAKKARRARERAAFAALLEAEGDEEGRLTSRPLHVGRQHVALRSDAAVTGQIDVTTARGAIA</sequence>
<name>A0A7Y0LYI4_CELFI</name>
<evidence type="ECO:0000313" key="2">
    <source>
        <dbReference type="EMBL" id="NMR19738.1"/>
    </source>
</evidence>
<dbReference type="Pfam" id="PF12728">
    <property type="entry name" value="HTH_17"/>
    <property type="match status" value="1"/>
</dbReference>
<dbReference type="NCBIfam" id="TIGR01764">
    <property type="entry name" value="excise"/>
    <property type="match status" value="1"/>
</dbReference>
<feature type="domain" description="Helix-turn-helix" evidence="1">
    <location>
        <begin position="78"/>
        <end position="113"/>
    </location>
</feature>
<evidence type="ECO:0000313" key="3">
    <source>
        <dbReference type="Proteomes" id="UP000562124"/>
    </source>
</evidence>